<feature type="transmembrane region" description="Helical" evidence="6">
    <location>
        <begin position="256"/>
        <end position="276"/>
    </location>
</feature>
<dbReference type="AlphaFoldDB" id="S3CHJ8"/>
<feature type="region of interest" description="Disordered" evidence="5">
    <location>
        <begin position="42"/>
        <end position="61"/>
    </location>
</feature>
<dbReference type="InterPro" id="IPR002523">
    <property type="entry name" value="MgTranspt_CorA/ZnTranspt_ZntB"/>
</dbReference>
<dbReference type="InterPro" id="IPR045863">
    <property type="entry name" value="CorA_TM1_TM2"/>
</dbReference>
<sequence length="337" mass="38286">MDIYMQYTLVYPEESPVSTGTSWTLRQTGVFNRFVSSMRTQNQASIPIDQEGPSSTQPSNPNLLILLHPKQNSILQTRLTHSRSTNPFIQPFFTTHLLILSTYLPSWRFYISHLNTKLESIADIALTLQFTKPSHSTEAYTQLRALKHLEDQVLPLTARFQTTLATIRKLLDANDLFHSRQWSDTTTCQEIRDELQAHETYMNGHLITVTLLQKRVSEILNLLNIALSLKNQGTSVQINEHMLALTKDTVDDSASVRVVTIVTLIYLPASFVSSFLGMNLFDFNAEGGGFGMSSKFWVFFVMAIPLTMVTIGIWFYISQKKRNKIRAEEDGLFIGGR</sequence>
<dbReference type="GO" id="GO:0016020">
    <property type="term" value="C:membrane"/>
    <property type="evidence" value="ECO:0007669"/>
    <property type="project" value="UniProtKB-SubCell"/>
</dbReference>
<keyword evidence="4 6" id="KW-0472">Membrane</keyword>
<gene>
    <name evidence="7" type="ORF">GLAREA_01222</name>
</gene>
<reference evidence="7 8" key="1">
    <citation type="journal article" date="2013" name="BMC Genomics">
        <title>Genomics-driven discovery of the pneumocandin biosynthetic gene cluster in the fungus Glarea lozoyensis.</title>
        <authorList>
            <person name="Chen L."/>
            <person name="Yue Q."/>
            <person name="Zhang X."/>
            <person name="Xiang M."/>
            <person name="Wang C."/>
            <person name="Li S."/>
            <person name="Che Y."/>
            <person name="Ortiz-Lopez F.J."/>
            <person name="Bills G.F."/>
            <person name="Liu X."/>
            <person name="An Z."/>
        </authorList>
    </citation>
    <scope>NUCLEOTIDE SEQUENCE [LARGE SCALE GENOMIC DNA]</scope>
    <source>
        <strain evidence="8">ATCC 20868 / MF5171</strain>
    </source>
</reference>
<proteinExistence type="predicted"/>
<evidence type="ECO:0000256" key="4">
    <source>
        <dbReference type="ARBA" id="ARBA00023136"/>
    </source>
</evidence>
<dbReference type="eggNOG" id="ENOG502SAMN">
    <property type="taxonomic scope" value="Eukaryota"/>
</dbReference>
<dbReference type="Pfam" id="PF01544">
    <property type="entry name" value="CorA"/>
    <property type="match status" value="1"/>
</dbReference>
<keyword evidence="3 6" id="KW-1133">Transmembrane helix</keyword>
<organism evidence="7 8">
    <name type="scientific">Glarea lozoyensis (strain ATCC 20868 / MF5171)</name>
    <dbReference type="NCBI Taxonomy" id="1116229"/>
    <lineage>
        <taxon>Eukaryota</taxon>
        <taxon>Fungi</taxon>
        <taxon>Dikarya</taxon>
        <taxon>Ascomycota</taxon>
        <taxon>Pezizomycotina</taxon>
        <taxon>Leotiomycetes</taxon>
        <taxon>Helotiales</taxon>
        <taxon>Helotiaceae</taxon>
        <taxon>Glarea</taxon>
    </lineage>
</organism>
<evidence type="ECO:0000256" key="2">
    <source>
        <dbReference type="ARBA" id="ARBA00022692"/>
    </source>
</evidence>
<keyword evidence="2 6" id="KW-0812">Transmembrane</keyword>
<dbReference type="SUPFAM" id="SSF144083">
    <property type="entry name" value="Magnesium transport protein CorA, transmembrane region"/>
    <property type="match status" value="1"/>
</dbReference>
<accession>S3CHJ8</accession>
<dbReference type="EMBL" id="KE145371">
    <property type="protein sequence ID" value="EPE25310.1"/>
    <property type="molecule type" value="Genomic_DNA"/>
</dbReference>
<evidence type="ECO:0000256" key="5">
    <source>
        <dbReference type="SAM" id="MobiDB-lite"/>
    </source>
</evidence>
<comment type="subcellular location">
    <subcellularLocation>
        <location evidence="1">Membrane</location>
        <topology evidence="1">Multi-pass membrane protein</topology>
    </subcellularLocation>
</comment>
<evidence type="ECO:0000313" key="7">
    <source>
        <dbReference type="EMBL" id="EPE25310.1"/>
    </source>
</evidence>
<name>S3CHJ8_GLAL2</name>
<feature type="compositionally biased region" description="Polar residues" evidence="5">
    <location>
        <begin position="52"/>
        <end position="61"/>
    </location>
</feature>
<evidence type="ECO:0000256" key="6">
    <source>
        <dbReference type="SAM" id="Phobius"/>
    </source>
</evidence>
<dbReference type="KEGG" id="glz:GLAREA_01222"/>
<dbReference type="RefSeq" id="XP_008086629.1">
    <property type="nucleotide sequence ID" value="XM_008088438.1"/>
</dbReference>
<dbReference type="OMA" id="RIISICQ"/>
<dbReference type="Proteomes" id="UP000016922">
    <property type="component" value="Unassembled WGS sequence"/>
</dbReference>
<keyword evidence="8" id="KW-1185">Reference proteome</keyword>
<dbReference type="OrthoDB" id="5396681at2759"/>
<feature type="transmembrane region" description="Helical" evidence="6">
    <location>
        <begin position="296"/>
        <end position="317"/>
    </location>
</feature>
<evidence type="ECO:0000256" key="3">
    <source>
        <dbReference type="ARBA" id="ARBA00022989"/>
    </source>
</evidence>
<dbReference type="HOGENOM" id="CLU_029947_0_0_1"/>
<evidence type="ECO:0000256" key="1">
    <source>
        <dbReference type="ARBA" id="ARBA00004141"/>
    </source>
</evidence>
<evidence type="ECO:0000313" key="8">
    <source>
        <dbReference type="Proteomes" id="UP000016922"/>
    </source>
</evidence>
<dbReference type="Gene3D" id="1.20.58.340">
    <property type="entry name" value="Magnesium transport protein CorA, transmembrane region"/>
    <property type="match status" value="1"/>
</dbReference>
<protein>
    <submittedName>
        <fullName evidence="7">Magnesium transport protein CorA, transmembrane region</fullName>
    </submittedName>
</protein>
<dbReference type="STRING" id="1116229.S3CHJ8"/>
<dbReference type="GeneID" id="19460280"/>